<feature type="transmembrane region" description="Helical" evidence="1">
    <location>
        <begin position="61"/>
        <end position="79"/>
    </location>
</feature>
<proteinExistence type="predicted"/>
<reference evidence="3" key="1">
    <citation type="submission" date="2013-04" db="EMBL/GenBank/DDBJ databases">
        <title>Thioclava sp. 13D2W-2 Genome Sequencing.</title>
        <authorList>
            <person name="Lai Q."/>
            <person name="Li G."/>
            <person name="Shao Z."/>
        </authorList>
    </citation>
    <scope>NUCLEOTIDE SEQUENCE [LARGE SCALE GENOMIC DNA]</scope>
    <source>
        <strain evidence="3">13D2W-2</strain>
    </source>
</reference>
<organism evidence="2 3">
    <name type="scientific">Thioclava atlantica</name>
    <dbReference type="NCBI Taxonomy" id="1317124"/>
    <lineage>
        <taxon>Bacteria</taxon>
        <taxon>Pseudomonadati</taxon>
        <taxon>Pseudomonadota</taxon>
        <taxon>Alphaproteobacteria</taxon>
        <taxon>Rhodobacterales</taxon>
        <taxon>Paracoccaceae</taxon>
        <taxon>Thioclava</taxon>
    </lineage>
</organism>
<evidence type="ECO:0000313" key="3">
    <source>
        <dbReference type="Proteomes" id="UP000028607"/>
    </source>
</evidence>
<comment type="caution">
    <text evidence="2">The sequence shown here is derived from an EMBL/GenBank/DDBJ whole genome shotgun (WGS) entry which is preliminary data.</text>
</comment>
<gene>
    <name evidence="2" type="ORF">DW2_09226</name>
</gene>
<dbReference type="STRING" id="1317124.DW2_09226"/>
<dbReference type="PANTHER" id="PTHR34989">
    <property type="entry name" value="PROTEIN HDED"/>
    <property type="match status" value="1"/>
</dbReference>
<evidence type="ECO:0000313" key="2">
    <source>
        <dbReference type="EMBL" id="KFE35145.1"/>
    </source>
</evidence>
<evidence type="ECO:0000256" key="1">
    <source>
        <dbReference type="SAM" id="Phobius"/>
    </source>
</evidence>
<sequence>MQAATLFFLTGIVMILFGVLALANPFAASLAVTTFIGALFLIGGIVQAWLTFQDRDGAHRLWHGVVALLNIVVGVWLVANPLAGTLSLAAVVGGLFLIMGTLRLMIGFQLAAGQLRLLLWLTGAASILIGILVFSDFEKAGSALLGLLLGIQLLADGIGLVALGFAARRK</sequence>
<keyword evidence="1" id="KW-0472">Membrane</keyword>
<dbReference type="InterPro" id="IPR052712">
    <property type="entry name" value="Acid_resist_chaperone_HdeD"/>
</dbReference>
<dbReference type="InterPro" id="IPR005325">
    <property type="entry name" value="DUF308_memb"/>
</dbReference>
<feature type="transmembrane region" description="Helical" evidence="1">
    <location>
        <begin position="117"/>
        <end position="137"/>
    </location>
</feature>
<dbReference type="Proteomes" id="UP000028607">
    <property type="component" value="Unassembled WGS sequence"/>
</dbReference>
<keyword evidence="1" id="KW-1133">Transmembrane helix</keyword>
<feature type="transmembrane region" description="Helical" evidence="1">
    <location>
        <begin position="143"/>
        <end position="167"/>
    </location>
</feature>
<reference evidence="2 3" key="2">
    <citation type="journal article" date="2015" name="Antonie Van Leeuwenhoek">
        <title>Thioclava indica sp. nov., isolated from surface seawater of the Indian Ocean.</title>
        <authorList>
            <person name="Liu Y."/>
            <person name="Lai Q."/>
            <person name="Du J."/>
            <person name="Xu H."/>
            <person name="Jiang L."/>
            <person name="Shao Z."/>
        </authorList>
    </citation>
    <scope>NUCLEOTIDE SEQUENCE [LARGE SCALE GENOMIC DNA]</scope>
    <source>
        <strain evidence="2 3">13D2W-2</strain>
    </source>
</reference>
<evidence type="ECO:0008006" key="4">
    <source>
        <dbReference type="Google" id="ProtNLM"/>
    </source>
</evidence>
<dbReference type="PATRIC" id="fig|1317124.6.peg.1873"/>
<feature type="transmembrane region" description="Helical" evidence="1">
    <location>
        <begin position="31"/>
        <end position="52"/>
    </location>
</feature>
<dbReference type="RefSeq" id="WP_038145656.1">
    <property type="nucleotide sequence ID" value="NZ_AQRC01000006.1"/>
</dbReference>
<dbReference type="Pfam" id="PF03729">
    <property type="entry name" value="DUF308"/>
    <property type="match status" value="1"/>
</dbReference>
<accession>A0A085TWP8</accession>
<protein>
    <recommendedName>
        <fullName evidence="4">Acid-resistance membrane protein</fullName>
    </recommendedName>
</protein>
<feature type="transmembrane region" description="Helical" evidence="1">
    <location>
        <begin position="85"/>
        <end position="105"/>
    </location>
</feature>
<dbReference type="PANTHER" id="PTHR34989:SF1">
    <property type="entry name" value="PROTEIN HDED"/>
    <property type="match status" value="1"/>
</dbReference>
<keyword evidence="3" id="KW-1185">Reference proteome</keyword>
<dbReference type="GO" id="GO:0005886">
    <property type="term" value="C:plasma membrane"/>
    <property type="evidence" value="ECO:0007669"/>
    <property type="project" value="TreeGrafter"/>
</dbReference>
<keyword evidence="1" id="KW-0812">Transmembrane</keyword>
<dbReference type="eggNOG" id="COG3247">
    <property type="taxonomic scope" value="Bacteria"/>
</dbReference>
<dbReference type="AlphaFoldDB" id="A0A085TWP8"/>
<dbReference type="EMBL" id="AQRC01000006">
    <property type="protein sequence ID" value="KFE35145.1"/>
    <property type="molecule type" value="Genomic_DNA"/>
</dbReference>
<dbReference type="OrthoDB" id="5678253at2"/>
<name>A0A085TWP8_9RHOB</name>